<evidence type="ECO:0000256" key="5">
    <source>
        <dbReference type="ARBA" id="ARBA00022801"/>
    </source>
</evidence>
<protein>
    <recommendedName>
        <fullName evidence="8">Integrase catalytic domain-containing protein</fullName>
    </recommendedName>
</protein>
<dbReference type="InterPro" id="IPR041373">
    <property type="entry name" value="RT_RNaseH"/>
</dbReference>
<dbReference type="Gene3D" id="3.30.420.10">
    <property type="entry name" value="Ribonuclease H-like superfamily/Ribonuclease H"/>
    <property type="match status" value="1"/>
</dbReference>
<name>A0A1B6IF42_9HEMI</name>
<evidence type="ECO:0000256" key="4">
    <source>
        <dbReference type="ARBA" id="ARBA00022759"/>
    </source>
</evidence>
<keyword evidence="4" id="KW-0255">Endonuclease</keyword>
<evidence type="ECO:0000313" key="10">
    <source>
        <dbReference type="EMBL" id="JAS96373.1"/>
    </source>
</evidence>
<proteinExistence type="predicted"/>
<keyword evidence="6" id="KW-0695">RNA-directed DNA polymerase</keyword>
<keyword evidence="2" id="KW-0548">Nucleotidyltransferase</keyword>
<evidence type="ECO:0000256" key="7">
    <source>
        <dbReference type="SAM" id="MobiDB-lite"/>
    </source>
</evidence>
<dbReference type="InterPro" id="IPR041588">
    <property type="entry name" value="Integrase_H2C2"/>
</dbReference>
<reference evidence="9" key="1">
    <citation type="submission" date="2015-11" db="EMBL/GenBank/DDBJ databases">
        <title>De novo transcriptome assembly of four potential Pierce s Disease insect vectors from Arizona vineyards.</title>
        <authorList>
            <person name="Tassone E.E."/>
        </authorList>
    </citation>
    <scope>NUCLEOTIDE SEQUENCE</scope>
</reference>
<dbReference type="AlphaFoldDB" id="A0A1B6IF42"/>
<dbReference type="GO" id="GO:0016787">
    <property type="term" value="F:hydrolase activity"/>
    <property type="evidence" value="ECO:0007669"/>
    <property type="project" value="UniProtKB-KW"/>
</dbReference>
<accession>A0A1B6IF42</accession>
<dbReference type="Pfam" id="PF17921">
    <property type="entry name" value="Integrase_H2C2"/>
    <property type="match status" value="1"/>
</dbReference>
<evidence type="ECO:0000256" key="2">
    <source>
        <dbReference type="ARBA" id="ARBA00022695"/>
    </source>
</evidence>
<evidence type="ECO:0000313" key="9">
    <source>
        <dbReference type="EMBL" id="JAS85512.1"/>
    </source>
</evidence>
<sequence>MATTCFLFSKTARQIEWPAYYRELYAVYSSVHHFRHILEAQRCTIFTDHKPLTFAFQQRKDKLPPVQVNQLSFIAQFTTDIQHISGSANIVADTFSRVDAVSGITTVDHCTLSQAQREDTELQDLLTRDTALKLKRITVPGSNVDLFCDTSNPSLRPFVPAPLRRLVFDSLHNLSHPGIKASARLISQRFVWPNIQRDCRTWARTCQLCQRAKVSRHVHSPLGTVNPPSARFRHIHVDIIGPLPPAGPYRYCLTVIDRFTRWPEVHPLQQITAEEVAEALVNCWISRFGCPERITTDQGRQFESGLFKRLTSTFGIERLRTTSYHPQPNGMVERFHRHLKAAIICHPESSWLQALPLVLLGIRNVYREDLTTSSAELVYGEPLRLPGSLLASPPGLGRSEDISDLVVRLQRQTSRLQPVSGSAHIKPQTFVFQELSTCTHVFLRDDTVRRALQPPYSGPHKVLSRDDKTMTIQIADRSSKVSIDRVKPAYILPDPSPQPQPRSAHTPVPSIGTPAADPDNATPEYATRFGRNVRLRLDP</sequence>
<dbReference type="InterPro" id="IPR036397">
    <property type="entry name" value="RNaseH_sf"/>
</dbReference>
<dbReference type="PANTHER" id="PTHR38681">
    <property type="entry name" value="RETROVIRUS-RELATED POL POLYPROTEIN FROM TRANSPOSON 412-LIKE PROTEIN-RELATED"/>
    <property type="match status" value="1"/>
</dbReference>
<dbReference type="GO" id="GO:0003964">
    <property type="term" value="F:RNA-directed DNA polymerase activity"/>
    <property type="evidence" value="ECO:0007669"/>
    <property type="project" value="UniProtKB-KW"/>
</dbReference>
<dbReference type="GO" id="GO:0015074">
    <property type="term" value="P:DNA integration"/>
    <property type="evidence" value="ECO:0007669"/>
    <property type="project" value="InterPro"/>
</dbReference>
<dbReference type="FunFam" id="3.30.420.10:FF:000032">
    <property type="entry name" value="Retrovirus-related Pol polyprotein from transposon 297-like Protein"/>
    <property type="match status" value="1"/>
</dbReference>
<dbReference type="Pfam" id="PF17917">
    <property type="entry name" value="RT_RNaseH"/>
    <property type="match status" value="1"/>
</dbReference>
<dbReference type="GO" id="GO:0004519">
    <property type="term" value="F:endonuclease activity"/>
    <property type="evidence" value="ECO:0007669"/>
    <property type="project" value="UniProtKB-KW"/>
</dbReference>
<keyword evidence="5" id="KW-0378">Hydrolase</keyword>
<evidence type="ECO:0000256" key="3">
    <source>
        <dbReference type="ARBA" id="ARBA00022722"/>
    </source>
</evidence>
<gene>
    <name evidence="9" type="ORF">g.15823</name>
    <name evidence="10" type="ORF">g.15825</name>
</gene>
<dbReference type="PROSITE" id="PS50994">
    <property type="entry name" value="INTEGRASE"/>
    <property type="match status" value="1"/>
</dbReference>
<dbReference type="Gene3D" id="1.10.340.70">
    <property type="match status" value="1"/>
</dbReference>
<dbReference type="SUPFAM" id="SSF53098">
    <property type="entry name" value="Ribonuclease H-like"/>
    <property type="match status" value="1"/>
</dbReference>
<dbReference type="GO" id="GO:0042575">
    <property type="term" value="C:DNA polymerase complex"/>
    <property type="evidence" value="ECO:0007669"/>
    <property type="project" value="UniProtKB-ARBA"/>
</dbReference>
<evidence type="ECO:0000256" key="6">
    <source>
        <dbReference type="ARBA" id="ARBA00022918"/>
    </source>
</evidence>
<evidence type="ECO:0000259" key="8">
    <source>
        <dbReference type="PROSITE" id="PS50994"/>
    </source>
</evidence>
<feature type="region of interest" description="Disordered" evidence="7">
    <location>
        <begin position="489"/>
        <end position="539"/>
    </location>
</feature>
<dbReference type="EMBL" id="GECU01022194">
    <property type="protein sequence ID" value="JAS85512.1"/>
    <property type="molecule type" value="Transcribed_RNA"/>
</dbReference>
<keyword evidence="3" id="KW-0540">Nuclease</keyword>
<dbReference type="InterPro" id="IPR001584">
    <property type="entry name" value="Integrase_cat-core"/>
</dbReference>
<dbReference type="EMBL" id="GECU01011333">
    <property type="protein sequence ID" value="JAS96373.1"/>
    <property type="molecule type" value="Transcribed_RNA"/>
</dbReference>
<feature type="domain" description="Integrase catalytic" evidence="8">
    <location>
        <begin position="223"/>
        <end position="394"/>
    </location>
</feature>
<keyword evidence="1" id="KW-0808">Transferase</keyword>
<dbReference type="InterPro" id="IPR043502">
    <property type="entry name" value="DNA/RNA_pol_sf"/>
</dbReference>
<organism evidence="9">
    <name type="scientific">Homalodisca liturata</name>
    <dbReference type="NCBI Taxonomy" id="320908"/>
    <lineage>
        <taxon>Eukaryota</taxon>
        <taxon>Metazoa</taxon>
        <taxon>Ecdysozoa</taxon>
        <taxon>Arthropoda</taxon>
        <taxon>Hexapoda</taxon>
        <taxon>Insecta</taxon>
        <taxon>Pterygota</taxon>
        <taxon>Neoptera</taxon>
        <taxon>Paraneoptera</taxon>
        <taxon>Hemiptera</taxon>
        <taxon>Auchenorrhyncha</taxon>
        <taxon>Membracoidea</taxon>
        <taxon>Cicadellidae</taxon>
        <taxon>Cicadellinae</taxon>
        <taxon>Proconiini</taxon>
        <taxon>Homalodisca</taxon>
    </lineage>
</organism>
<dbReference type="Pfam" id="PF00665">
    <property type="entry name" value="rve"/>
    <property type="match status" value="1"/>
</dbReference>
<dbReference type="SUPFAM" id="SSF56672">
    <property type="entry name" value="DNA/RNA polymerases"/>
    <property type="match status" value="1"/>
</dbReference>
<dbReference type="InterPro" id="IPR012337">
    <property type="entry name" value="RNaseH-like_sf"/>
</dbReference>
<dbReference type="GO" id="GO:0003676">
    <property type="term" value="F:nucleic acid binding"/>
    <property type="evidence" value="ECO:0007669"/>
    <property type="project" value="InterPro"/>
</dbReference>
<dbReference type="PANTHER" id="PTHR38681:SF1">
    <property type="entry name" value="RETROVIRUS-RELATED POL POLYPROTEIN FROM TRANSPOSON 412-LIKE PROTEIN"/>
    <property type="match status" value="1"/>
</dbReference>
<evidence type="ECO:0000256" key="1">
    <source>
        <dbReference type="ARBA" id="ARBA00022679"/>
    </source>
</evidence>